<comment type="caution">
    <text evidence="1">The sequence shown here is derived from an EMBL/GenBank/DDBJ whole genome shotgun (WGS) entry which is preliminary data.</text>
</comment>
<proteinExistence type="predicted"/>
<sequence>MLREVHGTGRLVGFQACKARHQSQDDEDNVDPVSPHITLAAPPSPRPHQLRWASAQTVFFSASVYGQRRRSLMPGLALHLDSDHATTTSRAARSSSLVAHGLDLTSNGYGVNEGPEILQHGAKTYVVFSTCGSWDACYNLFVVACGASRKSPDADVRL</sequence>
<accession>A0A550CRS2</accession>
<evidence type="ECO:0000313" key="2">
    <source>
        <dbReference type="Proteomes" id="UP000320762"/>
    </source>
</evidence>
<dbReference type="Gene3D" id="2.115.10.20">
    <property type="entry name" value="Glycosyl hydrolase domain, family 43"/>
    <property type="match status" value="1"/>
</dbReference>
<protein>
    <submittedName>
        <fullName evidence="1">Uncharacterized protein</fullName>
    </submittedName>
</protein>
<keyword evidence="2" id="KW-1185">Reference proteome</keyword>
<dbReference type="EMBL" id="VDMD01000002">
    <property type="protein sequence ID" value="TRM67487.1"/>
    <property type="molecule type" value="Genomic_DNA"/>
</dbReference>
<name>A0A550CRS2_9AGAR</name>
<dbReference type="AlphaFoldDB" id="A0A550CRS2"/>
<evidence type="ECO:0000313" key="1">
    <source>
        <dbReference type="EMBL" id="TRM67487.1"/>
    </source>
</evidence>
<reference evidence="1 2" key="1">
    <citation type="journal article" date="2019" name="New Phytol.">
        <title>Comparative genomics reveals unique wood-decay strategies and fruiting body development in the Schizophyllaceae.</title>
        <authorList>
            <person name="Almasi E."/>
            <person name="Sahu N."/>
            <person name="Krizsan K."/>
            <person name="Balint B."/>
            <person name="Kovacs G.M."/>
            <person name="Kiss B."/>
            <person name="Cseklye J."/>
            <person name="Drula E."/>
            <person name="Henrissat B."/>
            <person name="Nagy I."/>
            <person name="Chovatia M."/>
            <person name="Adam C."/>
            <person name="LaButti K."/>
            <person name="Lipzen A."/>
            <person name="Riley R."/>
            <person name="Grigoriev I.V."/>
            <person name="Nagy L.G."/>
        </authorList>
    </citation>
    <scope>NUCLEOTIDE SEQUENCE [LARGE SCALE GENOMIC DNA]</scope>
    <source>
        <strain evidence="1 2">NL-1724</strain>
    </source>
</reference>
<dbReference type="InterPro" id="IPR023296">
    <property type="entry name" value="Glyco_hydro_beta-prop_sf"/>
</dbReference>
<organism evidence="1 2">
    <name type="scientific">Schizophyllum amplum</name>
    <dbReference type="NCBI Taxonomy" id="97359"/>
    <lineage>
        <taxon>Eukaryota</taxon>
        <taxon>Fungi</taxon>
        <taxon>Dikarya</taxon>
        <taxon>Basidiomycota</taxon>
        <taxon>Agaricomycotina</taxon>
        <taxon>Agaricomycetes</taxon>
        <taxon>Agaricomycetidae</taxon>
        <taxon>Agaricales</taxon>
        <taxon>Schizophyllaceae</taxon>
        <taxon>Schizophyllum</taxon>
    </lineage>
</organism>
<dbReference type="Proteomes" id="UP000320762">
    <property type="component" value="Unassembled WGS sequence"/>
</dbReference>
<gene>
    <name evidence="1" type="ORF">BD626DRAFT_625929</name>
</gene>